<dbReference type="InterPro" id="IPR002017">
    <property type="entry name" value="Spectrin_repeat"/>
</dbReference>
<reference evidence="4" key="1">
    <citation type="submission" date="2025-08" db="UniProtKB">
        <authorList>
            <consortium name="RefSeq"/>
        </authorList>
    </citation>
    <scope>IDENTIFICATION</scope>
</reference>
<keyword evidence="3" id="KW-1185">Reference proteome</keyword>
<gene>
    <name evidence="4" type="primary">LOC106812996</name>
</gene>
<accession>A0ABM1EK03</accession>
<dbReference type="GeneID" id="106812996"/>
<proteinExistence type="predicted"/>
<protein>
    <submittedName>
        <fullName evidence="4">Spectrin alpha chain-like</fullName>
    </submittedName>
</protein>
<evidence type="ECO:0000256" key="1">
    <source>
        <dbReference type="ARBA" id="ARBA00022737"/>
    </source>
</evidence>
<dbReference type="RefSeq" id="XP_014672524.1">
    <property type="nucleotide sequence ID" value="XM_014817038.1"/>
</dbReference>
<dbReference type="Gene3D" id="1.20.58.60">
    <property type="match status" value="3"/>
</dbReference>
<dbReference type="PANTHER" id="PTHR11915">
    <property type="entry name" value="SPECTRIN/FILAMIN RELATED CYTOSKELETAL PROTEIN"/>
    <property type="match status" value="1"/>
</dbReference>
<feature type="coiled-coil region" evidence="2">
    <location>
        <begin position="338"/>
        <end position="365"/>
    </location>
</feature>
<evidence type="ECO:0000313" key="4">
    <source>
        <dbReference type="RefSeq" id="XP_014672524.1"/>
    </source>
</evidence>
<dbReference type="CDD" id="cd00176">
    <property type="entry name" value="SPEC"/>
    <property type="match status" value="2"/>
</dbReference>
<keyword evidence="1" id="KW-0677">Repeat</keyword>
<dbReference type="Pfam" id="PF00435">
    <property type="entry name" value="Spectrin"/>
    <property type="match status" value="4"/>
</dbReference>
<sequence length="393" mass="45319">MTEKEALAAAEDYGRDVEHVQVLQEKYEHFMDELRNQQRNLEVVVDFSKQLRDGGHPNAAVISDRTAELNQQWSDLKELAQARHEALEGAKQVHTFDHDTDELVSWIHEKEAMLITEDYGQDLDAVEALERRHLAFEQDLHAVGEQVDSVKQTAARLGGEFPDAAEHIRSKQEEAGDAWSALLAQTEQKKSKLVESENLQSYFSDFRELMAWINEMMAIITSDELARDVPGAEALIEKHKEHRAAIDMKMGAFEKFTRSGEDLIARGHFLSDDIRDKIQKLDGARDQLLDTWRQRSVLYDQNLDAQMFKRDAEALQSWLRAREPVLRDANYGQSVKEVDELIQRHEDFEKTVESQRDRFQALNRETLVGTLTYYFVNRLAHPCSEVRGSRLVQ</sequence>
<dbReference type="SMART" id="SM00150">
    <property type="entry name" value="SPEC"/>
    <property type="match status" value="4"/>
</dbReference>
<evidence type="ECO:0000313" key="3">
    <source>
        <dbReference type="Proteomes" id="UP000695022"/>
    </source>
</evidence>
<dbReference type="SUPFAM" id="SSF46966">
    <property type="entry name" value="Spectrin repeat"/>
    <property type="match status" value="3"/>
</dbReference>
<name>A0ABM1EK03_PRICU</name>
<organism evidence="3 4">
    <name type="scientific">Priapulus caudatus</name>
    <name type="common">Priapulid worm</name>
    <dbReference type="NCBI Taxonomy" id="37621"/>
    <lineage>
        <taxon>Eukaryota</taxon>
        <taxon>Metazoa</taxon>
        <taxon>Ecdysozoa</taxon>
        <taxon>Scalidophora</taxon>
        <taxon>Priapulida</taxon>
        <taxon>Priapulimorpha</taxon>
        <taxon>Priapulimorphida</taxon>
        <taxon>Priapulidae</taxon>
        <taxon>Priapulus</taxon>
    </lineage>
</organism>
<dbReference type="Proteomes" id="UP000695022">
    <property type="component" value="Unplaced"/>
</dbReference>
<evidence type="ECO:0000256" key="2">
    <source>
        <dbReference type="SAM" id="Coils"/>
    </source>
</evidence>
<dbReference type="InterPro" id="IPR018159">
    <property type="entry name" value="Spectrin/alpha-actinin"/>
</dbReference>
<keyword evidence="2" id="KW-0175">Coiled coil</keyword>